<dbReference type="Gene3D" id="3.30.420.40">
    <property type="match status" value="2"/>
</dbReference>
<gene>
    <name evidence="1" type="ORF">A3D59_03825</name>
</gene>
<accession>A0A1G2R4N0</accession>
<dbReference type="EMBL" id="MHTX01000038">
    <property type="protein sequence ID" value="OHA67518.1"/>
    <property type="molecule type" value="Genomic_DNA"/>
</dbReference>
<dbReference type="PANTHER" id="PTHR32432">
    <property type="entry name" value="CELL DIVISION PROTEIN FTSA-RELATED"/>
    <property type="match status" value="1"/>
</dbReference>
<name>A0A1G2R4N0_9BACT</name>
<dbReference type="InterPro" id="IPR043129">
    <property type="entry name" value="ATPase_NBD"/>
</dbReference>
<dbReference type="InterPro" id="IPR050696">
    <property type="entry name" value="FtsA/MreB"/>
</dbReference>
<dbReference type="CDD" id="cd24049">
    <property type="entry name" value="ASKHA_NBD_PilM"/>
    <property type="match status" value="1"/>
</dbReference>
<dbReference type="Proteomes" id="UP000179258">
    <property type="component" value="Unassembled WGS sequence"/>
</dbReference>
<reference evidence="1 2" key="1">
    <citation type="journal article" date="2016" name="Nat. Commun.">
        <title>Thousands of microbial genomes shed light on interconnected biogeochemical processes in an aquifer system.</title>
        <authorList>
            <person name="Anantharaman K."/>
            <person name="Brown C.T."/>
            <person name="Hug L.A."/>
            <person name="Sharon I."/>
            <person name="Castelle C.J."/>
            <person name="Probst A.J."/>
            <person name="Thomas B.C."/>
            <person name="Singh A."/>
            <person name="Wilkins M.J."/>
            <person name="Karaoz U."/>
            <person name="Brodie E.L."/>
            <person name="Williams K.H."/>
            <person name="Hubbard S.S."/>
            <person name="Banfield J.F."/>
        </authorList>
    </citation>
    <scope>NUCLEOTIDE SEQUENCE [LARGE SCALE GENOMIC DNA]</scope>
</reference>
<dbReference type="Gene3D" id="3.30.1490.300">
    <property type="match status" value="1"/>
</dbReference>
<dbReference type="PIRSF" id="PIRSF019169">
    <property type="entry name" value="PilM"/>
    <property type="match status" value="1"/>
</dbReference>
<evidence type="ECO:0000313" key="1">
    <source>
        <dbReference type="EMBL" id="OHA67518.1"/>
    </source>
</evidence>
<sequence>MIKLPIDLSFFKKIKKPKVQLAVSAGAFLGIDIGTSALKIAELSRAGERLKLENYGEMKAPSFYEKPFRTFEKTTLLLSSQDVANAIRGIMEEAQIKTSRVAFSIPDFSTFFTAFELPAMTQEEVAQAVEYEARQHVPLPLLDITLDWQITAGRPATDKQKGTPLKILLVAVPNEVVNQYQQIASAAGLKLDAIEAEVFSFARASASYEKGVVVLVDIGAQSATVSIVEKGMVKLSHSFDMAGAEFTRRLAQSFHMEYEEAEKIKRQQGLEHSLVAGEQTAQEAQLSVKLILGPIIDLIIVEIEKISRAFKQEEGKDAEKIILAGGSALLPGLAEYIGYQVKEEIIISNPFESLFYPPILERHLKAMGPAWAVAIGVAKRGLE</sequence>
<evidence type="ECO:0008006" key="3">
    <source>
        <dbReference type="Google" id="ProtNLM"/>
    </source>
</evidence>
<proteinExistence type="predicted"/>
<comment type="caution">
    <text evidence="1">The sequence shown here is derived from an EMBL/GenBank/DDBJ whole genome shotgun (WGS) entry which is preliminary data.</text>
</comment>
<dbReference type="InterPro" id="IPR005883">
    <property type="entry name" value="PilM"/>
</dbReference>
<dbReference type="NCBIfam" id="TIGR01175">
    <property type="entry name" value="pilM"/>
    <property type="match status" value="1"/>
</dbReference>
<protein>
    <recommendedName>
        <fullName evidence="3">SHS2 domain-containing protein</fullName>
    </recommendedName>
</protein>
<dbReference type="Pfam" id="PF11104">
    <property type="entry name" value="PilM_2"/>
    <property type="match status" value="1"/>
</dbReference>
<dbReference type="AlphaFoldDB" id="A0A1G2R4N0"/>
<dbReference type="PANTHER" id="PTHR32432:SF3">
    <property type="entry name" value="ETHANOLAMINE UTILIZATION PROTEIN EUTJ"/>
    <property type="match status" value="1"/>
</dbReference>
<evidence type="ECO:0000313" key="2">
    <source>
        <dbReference type="Proteomes" id="UP000179258"/>
    </source>
</evidence>
<organism evidence="1 2">
    <name type="scientific">Candidatus Wildermuthbacteria bacterium RIFCSPHIGHO2_02_FULL_47_17</name>
    <dbReference type="NCBI Taxonomy" id="1802452"/>
    <lineage>
        <taxon>Bacteria</taxon>
        <taxon>Candidatus Wildermuthiibacteriota</taxon>
    </lineage>
</organism>
<dbReference type="SUPFAM" id="SSF53067">
    <property type="entry name" value="Actin-like ATPase domain"/>
    <property type="match status" value="2"/>
</dbReference>